<dbReference type="RefSeq" id="WP_344111361.1">
    <property type="nucleotide sequence ID" value="NZ_BAAANE010000004.1"/>
</dbReference>
<keyword evidence="1" id="KW-0472">Membrane</keyword>
<evidence type="ECO:0000313" key="3">
    <source>
        <dbReference type="EMBL" id="GAA1635508.1"/>
    </source>
</evidence>
<reference evidence="3 4" key="1">
    <citation type="journal article" date="2019" name="Int. J. Syst. Evol. Microbiol.">
        <title>The Global Catalogue of Microorganisms (GCM) 10K type strain sequencing project: providing services to taxonomists for standard genome sequencing and annotation.</title>
        <authorList>
            <consortium name="The Broad Institute Genomics Platform"/>
            <consortium name="The Broad Institute Genome Sequencing Center for Infectious Disease"/>
            <person name="Wu L."/>
            <person name="Ma J."/>
        </authorList>
    </citation>
    <scope>NUCLEOTIDE SEQUENCE [LARGE SCALE GENOMIC DNA]</scope>
    <source>
        <strain evidence="3 4">JCM 14306</strain>
    </source>
</reference>
<proteinExistence type="predicted"/>
<accession>A0ABN2FAF2</accession>
<evidence type="ECO:0000259" key="2">
    <source>
        <dbReference type="Pfam" id="PF13239"/>
    </source>
</evidence>
<name>A0ABN2FAF2_9ACTN</name>
<feature type="domain" description="2TM" evidence="2">
    <location>
        <begin position="113"/>
        <end position="176"/>
    </location>
</feature>
<feature type="transmembrane region" description="Helical" evidence="1">
    <location>
        <begin position="34"/>
        <end position="55"/>
    </location>
</feature>
<evidence type="ECO:0000256" key="1">
    <source>
        <dbReference type="SAM" id="Phobius"/>
    </source>
</evidence>
<feature type="transmembrane region" description="Helical" evidence="1">
    <location>
        <begin position="118"/>
        <end position="138"/>
    </location>
</feature>
<feature type="transmembrane region" description="Helical" evidence="1">
    <location>
        <begin position="150"/>
        <end position="170"/>
    </location>
</feature>
<organism evidence="3 4">
    <name type="scientific">Kribbella alba</name>
    <dbReference type="NCBI Taxonomy" id="190197"/>
    <lineage>
        <taxon>Bacteria</taxon>
        <taxon>Bacillati</taxon>
        <taxon>Actinomycetota</taxon>
        <taxon>Actinomycetes</taxon>
        <taxon>Propionibacteriales</taxon>
        <taxon>Kribbellaceae</taxon>
        <taxon>Kribbella</taxon>
    </lineage>
</organism>
<gene>
    <name evidence="3" type="ORF">GCM10009744_25510</name>
</gene>
<keyword evidence="1" id="KW-1133">Transmembrane helix</keyword>
<protein>
    <recommendedName>
        <fullName evidence="2">2TM domain-containing protein</fullName>
    </recommendedName>
</protein>
<dbReference type="InterPro" id="IPR025698">
    <property type="entry name" value="2TM_dom"/>
</dbReference>
<comment type="caution">
    <text evidence="3">The sequence shown here is derived from an EMBL/GenBank/DDBJ whole genome shotgun (WGS) entry which is preliminary data.</text>
</comment>
<keyword evidence="1" id="KW-0812">Transmembrane</keyword>
<dbReference type="Proteomes" id="UP001501319">
    <property type="component" value="Unassembled WGS sequence"/>
</dbReference>
<sequence>MLLAVIAGCEIGFWVLLAAGMVTRYLLKLPKVGMVLLAGVPLVDVVMLVAGVIDLRGGGEPSFKHSLAAIFIGVSVAFGHQTVTWADSWAAHWLAGAPRPAKPPKGGRERARRERQGWFRHLLAYAIGCGLMLGLGVLSGDGYDALLGPAWTWTIVLVIDAFVSFSYSYTFDSGEKQESREKQTV</sequence>
<keyword evidence="4" id="KW-1185">Reference proteome</keyword>
<dbReference type="EMBL" id="BAAANE010000004">
    <property type="protein sequence ID" value="GAA1635508.1"/>
    <property type="molecule type" value="Genomic_DNA"/>
</dbReference>
<evidence type="ECO:0000313" key="4">
    <source>
        <dbReference type="Proteomes" id="UP001501319"/>
    </source>
</evidence>
<dbReference type="Pfam" id="PF13239">
    <property type="entry name" value="2TM"/>
    <property type="match status" value="1"/>
</dbReference>